<sequence>KSVSAYRKRLDLWKGDGKLHQMEILKIEKVGINFGGLVALKGINFFVKEGEIVGLIGPNGSGKTTFFNLITGIYQPTSGNMFFNGEKITDLSPCEINERGIARTFQNTRLFWSLSTLDNVLLGMHRWESYSWFVSMFGRNYTEKKLRENIEESITLLNYFSKELVDKMYQKVKDLSQADKKRVEICRALASRPKLLLLDEPSAGMNPEETTELMDDIRKIKIKKPDLNIILIEHDMRVIKGSTQRVIVFNHGIKIFDGTFEKASNNKEVIE</sequence>
<keyword evidence="1" id="KW-0813">Transport</keyword>
<dbReference type="EMBL" id="BART01028469">
    <property type="protein sequence ID" value="GAG90596.1"/>
    <property type="molecule type" value="Genomic_DNA"/>
</dbReference>
<proteinExistence type="predicted"/>
<dbReference type="PANTHER" id="PTHR45772:SF7">
    <property type="entry name" value="AMINO ACID ABC TRANSPORTER ATP-BINDING PROTEIN"/>
    <property type="match status" value="1"/>
</dbReference>
<dbReference type="Pfam" id="PF00005">
    <property type="entry name" value="ABC_tran"/>
    <property type="match status" value="1"/>
</dbReference>
<dbReference type="PROSITE" id="PS50893">
    <property type="entry name" value="ABC_TRANSPORTER_2"/>
    <property type="match status" value="1"/>
</dbReference>
<name>X1D286_9ZZZZ</name>
<evidence type="ECO:0000256" key="2">
    <source>
        <dbReference type="ARBA" id="ARBA00022741"/>
    </source>
</evidence>
<dbReference type="GO" id="GO:0005886">
    <property type="term" value="C:plasma membrane"/>
    <property type="evidence" value="ECO:0007669"/>
    <property type="project" value="TreeGrafter"/>
</dbReference>
<dbReference type="GO" id="GO:0015808">
    <property type="term" value="P:L-alanine transport"/>
    <property type="evidence" value="ECO:0007669"/>
    <property type="project" value="TreeGrafter"/>
</dbReference>
<accession>X1D286</accession>
<dbReference type="Gene3D" id="3.40.50.300">
    <property type="entry name" value="P-loop containing nucleotide triphosphate hydrolases"/>
    <property type="match status" value="1"/>
</dbReference>
<feature type="non-terminal residue" evidence="5">
    <location>
        <position position="1"/>
    </location>
</feature>
<dbReference type="CDD" id="cd03219">
    <property type="entry name" value="ABC_Mj1267_LivG_branched"/>
    <property type="match status" value="1"/>
</dbReference>
<dbReference type="GO" id="GO:1903806">
    <property type="term" value="P:L-isoleucine import across plasma membrane"/>
    <property type="evidence" value="ECO:0007669"/>
    <property type="project" value="TreeGrafter"/>
</dbReference>
<evidence type="ECO:0000313" key="5">
    <source>
        <dbReference type="EMBL" id="GAG90596.1"/>
    </source>
</evidence>
<dbReference type="GO" id="GO:0042941">
    <property type="term" value="P:D-alanine transmembrane transport"/>
    <property type="evidence" value="ECO:0007669"/>
    <property type="project" value="TreeGrafter"/>
</dbReference>
<dbReference type="GO" id="GO:0015192">
    <property type="term" value="F:L-phenylalanine transmembrane transporter activity"/>
    <property type="evidence" value="ECO:0007669"/>
    <property type="project" value="TreeGrafter"/>
</dbReference>
<organism evidence="5">
    <name type="scientific">marine sediment metagenome</name>
    <dbReference type="NCBI Taxonomy" id="412755"/>
    <lineage>
        <taxon>unclassified sequences</taxon>
        <taxon>metagenomes</taxon>
        <taxon>ecological metagenomes</taxon>
    </lineage>
</organism>
<keyword evidence="3" id="KW-0067">ATP-binding</keyword>
<evidence type="ECO:0000256" key="3">
    <source>
        <dbReference type="ARBA" id="ARBA00022840"/>
    </source>
</evidence>
<dbReference type="GO" id="GO:0016887">
    <property type="term" value="F:ATP hydrolysis activity"/>
    <property type="evidence" value="ECO:0007669"/>
    <property type="project" value="InterPro"/>
</dbReference>
<dbReference type="AlphaFoldDB" id="X1D286"/>
<comment type="caution">
    <text evidence="5">The sequence shown here is derived from an EMBL/GenBank/DDBJ whole genome shotgun (WGS) entry which is preliminary data.</text>
</comment>
<feature type="non-terminal residue" evidence="5">
    <location>
        <position position="271"/>
    </location>
</feature>
<keyword evidence="2" id="KW-0547">Nucleotide-binding</keyword>
<dbReference type="GO" id="GO:0005304">
    <property type="term" value="F:L-valine transmembrane transporter activity"/>
    <property type="evidence" value="ECO:0007669"/>
    <property type="project" value="TreeGrafter"/>
</dbReference>
<feature type="domain" description="ABC transporter" evidence="4">
    <location>
        <begin position="25"/>
        <end position="269"/>
    </location>
</feature>
<reference evidence="5" key="1">
    <citation type="journal article" date="2014" name="Front. Microbiol.">
        <title>High frequency of phylogenetically diverse reductive dehalogenase-homologous genes in deep subseafloor sedimentary metagenomes.</title>
        <authorList>
            <person name="Kawai M."/>
            <person name="Futagami T."/>
            <person name="Toyoda A."/>
            <person name="Takaki Y."/>
            <person name="Nishi S."/>
            <person name="Hori S."/>
            <person name="Arai W."/>
            <person name="Tsubouchi T."/>
            <person name="Morono Y."/>
            <person name="Uchiyama I."/>
            <person name="Ito T."/>
            <person name="Fujiyama A."/>
            <person name="Inagaki F."/>
            <person name="Takami H."/>
        </authorList>
    </citation>
    <scope>NUCLEOTIDE SEQUENCE</scope>
    <source>
        <strain evidence="5">Expedition CK06-06</strain>
    </source>
</reference>
<dbReference type="InterPro" id="IPR003439">
    <property type="entry name" value="ABC_transporter-like_ATP-bd"/>
</dbReference>
<dbReference type="GO" id="GO:0005524">
    <property type="term" value="F:ATP binding"/>
    <property type="evidence" value="ECO:0007669"/>
    <property type="project" value="UniProtKB-KW"/>
</dbReference>
<evidence type="ECO:0000256" key="1">
    <source>
        <dbReference type="ARBA" id="ARBA00022448"/>
    </source>
</evidence>
<dbReference type="GO" id="GO:1903805">
    <property type="term" value="P:L-valine import across plasma membrane"/>
    <property type="evidence" value="ECO:0007669"/>
    <property type="project" value="TreeGrafter"/>
</dbReference>
<dbReference type="SUPFAM" id="SSF52540">
    <property type="entry name" value="P-loop containing nucleoside triphosphate hydrolases"/>
    <property type="match status" value="1"/>
</dbReference>
<dbReference type="PANTHER" id="PTHR45772">
    <property type="entry name" value="CONSERVED COMPONENT OF ABC TRANSPORTER FOR NATURAL AMINO ACIDS-RELATED"/>
    <property type="match status" value="1"/>
</dbReference>
<dbReference type="GO" id="GO:0015188">
    <property type="term" value="F:L-isoleucine transmembrane transporter activity"/>
    <property type="evidence" value="ECO:0007669"/>
    <property type="project" value="TreeGrafter"/>
</dbReference>
<evidence type="ECO:0000259" key="4">
    <source>
        <dbReference type="PROSITE" id="PS50893"/>
    </source>
</evidence>
<dbReference type="InterPro" id="IPR027417">
    <property type="entry name" value="P-loop_NTPase"/>
</dbReference>
<dbReference type="SMART" id="SM00382">
    <property type="entry name" value="AAA"/>
    <property type="match status" value="1"/>
</dbReference>
<dbReference type="InterPro" id="IPR051120">
    <property type="entry name" value="ABC_AA/LPS_Transport"/>
</dbReference>
<dbReference type="InterPro" id="IPR003593">
    <property type="entry name" value="AAA+_ATPase"/>
</dbReference>
<protein>
    <recommendedName>
        <fullName evidence="4">ABC transporter domain-containing protein</fullName>
    </recommendedName>
</protein>
<gene>
    <name evidence="5" type="ORF">S01H4_50184</name>
</gene>